<sequence length="87" mass="9205">MTPEQKSLITHGGILALLQRVSTDIDQMSALLIAIQDRAADEPGTGLGLQFETLAQIGVDIAGRNGDLMCDTMCILRDVIAQGEGHA</sequence>
<gene>
    <name evidence="1" type="ORF">AAIK43_03745</name>
</gene>
<accession>A0ABZ3G547</accession>
<protein>
    <submittedName>
        <fullName evidence="1">Uncharacterized protein</fullName>
    </submittedName>
</protein>
<evidence type="ECO:0000313" key="2">
    <source>
        <dbReference type="Proteomes" id="UP001446337"/>
    </source>
</evidence>
<organism evidence="1 2">
    <name type="scientific">Achromobacter denitrificans</name>
    <name type="common">Alcaligenes denitrificans</name>
    <dbReference type="NCBI Taxonomy" id="32002"/>
    <lineage>
        <taxon>Bacteria</taxon>
        <taxon>Pseudomonadati</taxon>
        <taxon>Pseudomonadota</taxon>
        <taxon>Betaproteobacteria</taxon>
        <taxon>Burkholderiales</taxon>
        <taxon>Alcaligenaceae</taxon>
        <taxon>Achromobacter</taxon>
    </lineage>
</organism>
<evidence type="ECO:0000313" key="1">
    <source>
        <dbReference type="EMBL" id="XAN17150.1"/>
    </source>
</evidence>
<reference evidence="1 2" key="1">
    <citation type="submission" date="2024-05" db="EMBL/GenBank/DDBJ databases">
        <title>Achromobacter denitrificans. BP1, complete genome.</title>
        <authorList>
            <person name="Zhang B."/>
        </authorList>
    </citation>
    <scope>NUCLEOTIDE SEQUENCE [LARGE SCALE GENOMIC DNA]</scope>
    <source>
        <strain evidence="1 2">BP1</strain>
    </source>
</reference>
<keyword evidence="2" id="KW-1185">Reference proteome</keyword>
<name>A0ABZ3G547_ACHDE</name>
<dbReference type="EMBL" id="CP154792">
    <property type="protein sequence ID" value="XAN17150.1"/>
    <property type="molecule type" value="Genomic_DNA"/>
</dbReference>
<dbReference type="Proteomes" id="UP001446337">
    <property type="component" value="Chromosome"/>
</dbReference>
<proteinExistence type="predicted"/>
<dbReference type="RefSeq" id="WP_175179324.1">
    <property type="nucleotide sequence ID" value="NZ_CADIKP010000016.1"/>
</dbReference>